<feature type="chain" id="PRO_5021870098" evidence="2">
    <location>
        <begin position="25"/>
        <end position="233"/>
    </location>
</feature>
<feature type="region of interest" description="Disordered" evidence="1">
    <location>
        <begin position="192"/>
        <end position="233"/>
    </location>
</feature>
<feature type="region of interest" description="Disordered" evidence="1">
    <location>
        <begin position="26"/>
        <end position="53"/>
    </location>
</feature>
<dbReference type="RefSeq" id="WP_145430523.1">
    <property type="nucleotide sequence ID" value="NZ_CP036339.1"/>
</dbReference>
<organism evidence="3 4">
    <name type="scientific">Lacipirellula limnantheis</name>
    <dbReference type="NCBI Taxonomy" id="2528024"/>
    <lineage>
        <taxon>Bacteria</taxon>
        <taxon>Pseudomonadati</taxon>
        <taxon>Planctomycetota</taxon>
        <taxon>Planctomycetia</taxon>
        <taxon>Pirellulales</taxon>
        <taxon>Lacipirellulaceae</taxon>
        <taxon>Lacipirellula</taxon>
    </lineage>
</organism>
<evidence type="ECO:0000256" key="1">
    <source>
        <dbReference type="SAM" id="MobiDB-lite"/>
    </source>
</evidence>
<proteinExistence type="predicted"/>
<reference evidence="3 4" key="1">
    <citation type="submission" date="2019-02" db="EMBL/GenBank/DDBJ databases">
        <title>Deep-cultivation of Planctomycetes and their phenomic and genomic characterization uncovers novel biology.</title>
        <authorList>
            <person name="Wiegand S."/>
            <person name="Jogler M."/>
            <person name="Boedeker C."/>
            <person name="Pinto D."/>
            <person name="Vollmers J."/>
            <person name="Rivas-Marin E."/>
            <person name="Kohn T."/>
            <person name="Peeters S.H."/>
            <person name="Heuer A."/>
            <person name="Rast P."/>
            <person name="Oberbeckmann S."/>
            <person name="Bunk B."/>
            <person name="Jeske O."/>
            <person name="Meyerdierks A."/>
            <person name="Storesund J.E."/>
            <person name="Kallscheuer N."/>
            <person name="Luecker S."/>
            <person name="Lage O.M."/>
            <person name="Pohl T."/>
            <person name="Merkel B.J."/>
            <person name="Hornburger P."/>
            <person name="Mueller R.-W."/>
            <person name="Bruemmer F."/>
            <person name="Labrenz M."/>
            <person name="Spormann A.M."/>
            <person name="Op den Camp H."/>
            <person name="Overmann J."/>
            <person name="Amann R."/>
            <person name="Jetten M.S.M."/>
            <person name="Mascher T."/>
            <person name="Medema M.H."/>
            <person name="Devos D.P."/>
            <person name="Kaster A.-K."/>
            <person name="Ovreas L."/>
            <person name="Rohde M."/>
            <person name="Galperin M.Y."/>
            <person name="Jogler C."/>
        </authorList>
    </citation>
    <scope>NUCLEOTIDE SEQUENCE [LARGE SCALE GENOMIC DNA]</scope>
    <source>
        <strain evidence="3 4">I41</strain>
    </source>
</reference>
<feature type="signal peptide" evidence="2">
    <location>
        <begin position="1"/>
        <end position="24"/>
    </location>
</feature>
<dbReference type="AlphaFoldDB" id="A0A517TSI8"/>
<evidence type="ECO:0000313" key="3">
    <source>
        <dbReference type="EMBL" id="QDT71334.1"/>
    </source>
</evidence>
<sequence length="233" mass="24689" precursor="true">MRYVWINVAVAGALIGAVSAPVSAQHFHSSHHHHDASGHRVDDSGHHIDNQGHHTGWQGVYDHNVTPSYYQQPSYTPSYVTPHVSNYPQFNSVVPGNVLPRPANATFTGSPIQIVSPAGVGGTVNYALNNFKYSIQPGQSQTIQADRDWIITFGRGENFGSAKYALTPGVYQFAVTAKGWELQKQPAVIAQAQPEAPPAPSAPTNSVPAIASPGAPTGVTTANAPTPTPTLAQ</sequence>
<keyword evidence="2" id="KW-0732">Signal</keyword>
<feature type="compositionally biased region" description="Low complexity" evidence="1">
    <location>
        <begin position="202"/>
        <end position="225"/>
    </location>
</feature>
<dbReference type="KEGG" id="llh:I41_04910"/>
<accession>A0A517TSI8</accession>
<dbReference type="OrthoDB" id="231015at2"/>
<keyword evidence="4" id="KW-1185">Reference proteome</keyword>
<dbReference type="EMBL" id="CP036339">
    <property type="protein sequence ID" value="QDT71334.1"/>
    <property type="molecule type" value="Genomic_DNA"/>
</dbReference>
<name>A0A517TSI8_9BACT</name>
<evidence type="ECO:0000313" key="4">
    <source>
        <dbReference type="Proteomes" id="UP000317909"/>
    </source>
</evidence>
<protein>
    <submittedName>
        <fullName evidence="3">Uncharacterized protein</fullName>
    </submittedName>
</protein>
<gene>
    <name evidence="3" type="ORF">I41_04910</name>
</gene>
<feature type="compositionally biased region" description="Basic and acidic residues" evidence="1">
    <location>
        <begin position="35"/>
        <end position="52"/>
    </location>
</feature>
<dbReference type="Proteomes" id="UP000317909">
    <property type="component" value="Chromosome"/>
</dbReference>
<evidence type="ECO:0000256" key="2">
    <source>
        <dbReference type="SAM" id="SignalP"/>
    </source>
</evidence>